<proteinExistence type="predicted"/>
<keyword evidence="1" id="KW-1133">Transmembrane helix</keyword>
<evidence type="ECO:0000313" key="3">
    <source>
        <dbReference type="Proteomes" id="UP000064967"/>
    </source>
</evidence>
<dbReference type="AlphaFoldDB" id="A0A0K1PUJ9"/>
<evidence type="ECO:0000256" key="1">
    <source>
        <dbReference type="SAM" id="Phobius"/>
    </source>
</evidence>
<protein>
    <submittedName>
        <fullName evidence="2">Uncharacterized protein</fullName>
    </submittedName>
</protein>
<accession>A0A0K1PUJ9</accession>
<keyword evidence="3" id="KW-1185">Reference proteome</keyword>
<dbReference type="Proteomes" id="UP000064967">
    <property type="component" value="Chromosome"/>
</dbReference>
<evidence type="ECO:0000313" key="2">
    <source>
        <dbReference type="EMBL" id="AKU97056.1"/>
    </source>
</evidence>
<name>A0A0K1PUJ9_9BACT</name>
<reference evidence="2 3" key="1">
    <citation type="submission" date="2015-08" db="EMBL/GenBank/DDBJ databases">
        <authorList>
            <person name="Babu N.S."/>
            <person name="Beckwith C.J."/>
            <person name="Beseler K.G."/>
            <person name="Brison A."/>
            <person name="Carone J.V."/>
            <person name="Caskin T.P."/>
            <person name="Diamond M."/>
            <person name="Durham M.E."/>
            <person name="Foxe J.M."/>
            <person name="Go M."/>
            <person name="Henderson B.A."/>
            <person name="Jones I.B."/>
            <person name="McGettigan J.A."/>
            <person name="Micheletti S.J."/>
            <person name="Nasrallah M.E."/>
            <person name="Ortiz D."/>
            <person name="Piller C.R."/>
            <person name="Privatt S.R."/>
            <person name="Schneider S.L."/>
            <person name="Sharp S."/>
            <person name="Smith T.C."/>
            <person name="Stanton J.D."/>
            <person name="Ullery H.E."/>
            <person name="Wilson R.J."/>
            <person name="Serrano M.G."/>
            <person name="Buck G."/>
            <person name="Lee V."/>
            <person name="Wang Y."/>
            <person name="Carvalho R."/>
            <person name="Voegtly L."/>
            <person name="Shi R."/>
            <person name="Duckworth R."/>
            <person name="Johnson A."/>
            <person name="Loviza R."/>
            <person name="Walstead R."/>
            <person name="Shah Z."/>
            <person name="Kiflezghi M."/>
            <person name="Wade K."/>
            <person name="Ball S.L."/>
            <person name="Bradley K.W."/>
            <person name="Asai D.J."/>
            <person name="Bowman C.A."/>
            <person name="Russell D.A."/>
            <person name="Pope W.H."/>
            <person name="Jacobs-Sera D."/>
            <person name="Hendrix R.W."/>
            <person name="Hatfull G.F."/>
        </authorList>
    </citation>
    <scope>NUCLEOTIDE SEQUENCE [LARGE SCALE GENOMIC DNA]</scope>
    <source>
        <strain evidence="2 3">DSM 27648</strain>
    </source>
</reference>
<sequence length="73" mass="8213">MMRQAVLYSLVELVALGLNGVLYDQAARVLALRDAPSWSFLAVRLVTSNVVFVFWSYPLWRGVFRTPVPRTAG</sequence>
<dbReference type="EMBL" id="CP012333">
    <property type="protein sequence ID" value="AKU97056.1"/>
    <property type="molecule type" value="Genomic_DNA"/>
</dbReference>
<keyword evidence="1" id="KW-0812">Transmembrane</keyword>
<feature type="transmembrane region" description="Helical" evidence="1">
    <location>
        <begin position="6"/>
        <end position="23"/>
    </location>
</feature>
<feature type="transmembrane region" description="Helical" evidence="1">
    <location>
        <begin position="35"/>
        <end position="57"/>
    </location>
</feature>
<dbReference type="KEGG" id="llu:AKJ09_03720"/>
<keyword evidence="1" id="KW-0472">Membrane</keyword>
<gene>
    <name evidence="2" type="ORF">AKJ09_03720</name>
</gene>
<organism evidence="2 3">
    <name type="scientific">Labilithrix luteola</name>
    <dbReference type="NCBI Taxonomy" id="1391654"/>
    <lineage>
        <taxon>Bacteria</taxon>
        <taxon>Pseudomonadati</taxon>
        <taxon>Myxococcota</taxon>
        <taxon>Polyangia</taxon>
        <taxon>Polyangiales</taxon>
        <taxon>Labilitrichaceae</taxon>
        <taxon>Labilithrix</taxon>
    </lineage>
</organism>